<organism evidence="3 4">
    <name type="scientific">Blastopirellula marina</name>
    <dbReference type="NCBI Taxonomy" id="124"/>
    <lineage>
        <taxon>Bacteria</taxon>
        <taxon>Pseudomonadati</taxon>
        <taxon>Planctomycetota</taxon>
        <taxon>Planctomycetia</taxon>
        <taxon>Pirellulales</taxon>
        <taxon>Pirellulaceae</taxon>
        <taxon>Blastopirellula</taxon>
    </lineage>
</organism>
<evidence type="ECO:0000256" key="1">
    <source>
        <dbReference type="SAM" id="Coils"/>
    </source>
</evidence>
<sequence>MDDVKKKVLLDLFVSPWVIVPMVGGLSAWMLSWGMDGSTTLNMIGLAGVLAGMGIQASRLIFGIEDLTKKAHTYVTEQEKLEQEQKLDQLMVRLKKDEDPRSEECLKRLRTLHASLALEPPQGHTATMFREKVDKLFLAAVRQLERSLELWEKSRRLPGNTSRLLLTERKKAVDEVVLTVNHLSRTVEQYHAFQLKDSDDELAKLREELDRTIEVARRTEEVIDALDSPRQYDDAEYER</sequence>
<protein>
    <recommendedName>
        <fullName evidence="5">5-bromo-4-chloroindolyl phosphate hydrolysis protein</fullName>
    </recommendedName>
</protein>
<feature type="transmembrane region" description="Helical" evidence="2">
    <location>
        <begin position="43"/>
        <end position="62"/>
    </location>
</feature>
<evidence type="ECO:0000256" key="2">
    <source>
        <dbReference type="SAM" id="Phobius"/>
    </source>
</evidence>
<feature type="coiled-coil region" evidence="1">
    <location>
        <begin position="195"/>
        <end position="222"/>
    </location>
</feature>
<keyword evidence="1" id="KW-0175">Coiled coil</keyword>
<dbReference type="OrthoDB" id="267372at2"/>
<proteinExistence type="predicted"/>
<comment type="caution">
    <text evidence="3">The sequence shown here is derived from an EMBL/GenBank/DDBJ whole genome shotgun (WGS) entry which is preliminary data.</text>
</comment>
<evidence type="ECO:0000313" key="3">
    <source>
        <dbReference type="EMBL" id="PQO40423.1"/>
    </source>
</evidence>
<keyword evidence="2" id="KW-0472">Membrane</keyword>
<accession>A0A2S8G7M7</accession>
<dbReference type="EMBL" id="PUHY01000001">
    <property type="protein sequence ID" value="PQO40423.1"/>
    <property type="molecule type" value="Genomic_DNA"/>
</dbReference>
<dbReference type="RefSeq" id="WP_105327659.1">
    <property type="nucleotide sequence ID" value="NZ_PUHY01000001.1"/>
</dbReference>
<dbReference type="Proteomes" id="UP000238322">
    <property type="component" value="Unassembled WGS sequence"/>
</dbReference>
<feature type="transmembrane region" description="Helical" evidence="2">
    <location>
        <begin position="12"/>
        <end position="31"/>
    </location>
</feature>
<name>A0A2S8G7M7_9BACT</name>
<dbReference type="AlphaFoldDB" id="A0A2S8G7M7"/>
<keyword evidence="2" id="KW-1133">Transmembrane helix</keyword>
<evidence type="ECO:0008006" key="5">
    <source>
        <dbReference type="Google" id="ProtNLM"/>
    </source>
</evidence>
<reference evidence="3 4" key="1">
    <citation type="submission" date="2018-02" db="EMBL/GenBank/DDBJ databases">
        <title>Comparative genomes isolates from brazilian mangrove.</title>
        <authorList>
            <person name="Araujo J.E."/>
            <person name="Taketani R.G."/>
            <person name="Silva M.C.P."/>
            <person name="Loureco M.V."/>
            <person name="Andreote F.D."/>
        </authorList>
    </citation>
    <scope>NUCLEOTIDE SEQUENCE [LARGE SCALE GENOMIC DNA]</scope>
    <source>
        <strain evidence="3 4">Hex-1 MGV</strain>
    </source>
</reference>
<gene>
    <name evidence="3" type="ORF">C5Y83_00335</name>
</gene>
<evidence type="ECO:0000313" key="4">
    <source>
        <dbReference type="Proteomes" id="UP000238322"/>
    </source>
</evidence>
<keyword evidence="2" id="KW-0812">Transmembrane</keyword>